<protein>
    <submittedName>
        <fullName evidence="1">Uncharacterized protein</fullName>
    </submittedName>
</protein>
<keyword evidence="2" id="KW-1185">Reference proteome</keyword>
<dbReference type="Proteomes" id="UP001144978">
    <property type="component" value="Unassembled WGS sequence"/>
</dbReference>
<proteinExistence type="predicted"/>
<evidence type="ECO:0000313" key="2">
    <source>
        <dbReference type="Proteomes" id="UP001144978"/>
    </source>
</evidence>
<dbReference type="EMBL" id="JANSHE010000399">
    <property type="protein sequence ID" value="KAJ3011373.1"/>
    <property type="molecule type" value="Genomic_DNA"/>
</dbReference>
<gene>
    <name evidence="1" type="ORF">NUW54_g2193</name>
</gene>
<accession>A0ACC1Q4U8</accession>
<sequence>MYSPCISNDATVEYIYTSGAAVTPQSSLGTFYPANTCLLYQVFTVPDANIEHFDGSISIDETALPGAIRLSRVRVHHLSCPRHFRAIAPTTSGCDVVAHESRVPQRSSSMILKRANDDGASESEARLYRPVKFIDEGSFSMRTGESPSGTERSGRAYHRDWSNAVASAILNVSRAPEESAVERR</sequence>
<evidence type="ECO:0000313" key="1">
    <source>
        <dbReference type="EMBL" id="KAJ3011373.1"/>
    </source>
</evidence>
<comment type="caution">
    <text evidence="1">The sequence shown here is derived from an EMBL/GenBank/DDBJ whole genome shotgun (WGS) entry which is preliminary data.</text>
</comment>
<organism evidence="1 2">
    <name type="scientific">Trametes sanguinea</name>
    <dbReference type="NCBI Taxonomy" id="158606"/>
    <lineage>
        <taxon>Eukaryota</taxon>
        <taxon>Fungi</taxon>
        <taxon>Dikarya</taxon>
        <taxon>Basidiomycota</taxon>
        <taxon>Agaricomycotina</taxon>
        <taxon>Agaricomycetes</taxon>
        <taxon>Polyporales</taxon>
        <taxon>Polyporaceae</taxon>
        <taxon>Trametes</taxon>
    </lineage>
</organism>
<name>A0ACC1Q4U8_9APHY</name>
<reference evidence="1" key="1">
    <citation type="submission" date="2022-08" db="EMBL/GenBank/DDBJ databases">
        <title>Genome Sequence of Pycnoporus sanguineus.</title>
        <authorList>
            <person name="Buettner E."/>
        </authorList>
    </citation>
    <scope>NUCLEOTIDE SEQUENCE</scope>
    <source>
        <strain evidence="1">CG-C14</strain>
    </source>
</reference>